<evidence type="ECO:0000313" key="3">
    <source>
        <dbReference type="Proteomes" id="UP000287033"/>
    </source>
</evidence>
<keyword evidence="3" id="KW-1185">Reference proteome</keyword>
<proteinExistence type="predicted"/>
<evidence type="ECO:0000313" key="2">
    <source>
        <dbReference type="EMBL" id="GCC20423.1"/>
    </source>
</evidence>
<comment type="caution">
    <text evidence="2">The sequence shown here is derived from an EMBL/GenBank/DDBJ whole genome shotgun (WGS) entry which is preliminary data.</text>
</comment>
<protein>
    <submittedName>
        <fullName evidence="2">Uncharacterized protein</fullName>
    </submittedName>
</protein>
<dbReference type="Proteomes" id="UP000287033">
    <property type="component" value="Unassembled WGS sequence"/>
</dbReference>
<feature type="region of interest" description="Disordered" evidence="1">
    <location>
        <begin position="22"/>
        <end position="46"/>
    </location>
</feature>
<accession>A0A401RQJ0</accession>
<dbReference type="AlphaFoldDB" id="A0A401RQJ0"/>
<sequence>MKARCPNLRSWAVGERRGLGAHAQIARSRPLPPYPQSSDAEGRRERLEVPPVRQLIAPHRWPLHGLVTICVWLPGKGVIGRGGEGCRLLLVQIPGAILKGNEPLSRSERLSAALPTSCKLL</sequence>
<name>A0A401RQJ0_CHIPU</name>
<dbReference type="EMBL" id="BEZZ01001767">
    <property type="protein sequence ID" value="GCC20423.1"/>
    <property type="molecule type" value="Genomic_DNA"/>
</dbReference>
<evidence type="ECO:0000256" key="1">
    <source>
        <dbReference type="SAM" id="MobiDB-lite"/>
    </source>
</evidence>
<organism evidence="2 3">
    <name type="scientific">Chiloscyllium punctatum</name>
    <name type="common">Brownbanded bambooshark</name>
    <name type="synonym">Hemiscyllium punctatum</name>
    <dbReference type="NCBI Taxonomy" id="137246"/>
    <lineage>
        <taxon>Eukaryota</taxon>
        <taxon>Metazoa</taxon>
        <taxon>Chordata</taxon>
        <taxon>Craniata</taxon>
        <taxon>Vertebrata</taxon>
        <taxon>Chondrichthyes</taxon>
        <taxon>Elasmobranchii</taxon>
        <taxon>Galeomorphii</taxon>
        <taxon>Galeoidea</taxon>
        <taxon>Orectolobiformes</taxon>
        <taxon>Hemiscylliidae</taxon>
        <taxon>Chiloscyllium</taxon>
    </lineage>
</organism>
<reference evidence="2 3" key="1">
    <citation type="journal article" date="2018" name="Nat. Ecol. Evol.">
        <title>Shark genomes provide insights into elasmobranch evolution and the origin of vertebrates.</title>
        <authorList>
            <person name="Hara Y"/>
            <person name="Yamaguchi K"/>
            <person name="Onimaru K"/>
            <person name="Kadota M"/>
            <person name="Koyanagi M"/>
            <person name="Keeley SD"/>
            <person name="Tatsumi K"/>
            <person name="Tanaka K"/>
            <person name="Motone F"/>
            <person name="Kageyama Y"/>
            <person name="Nozu R"/>
            <person name="Adachi N"/>
            <person name="Nishimura O"/>
            <person name="Nakagawa R"/>
            <person name="Tanegashima C"/>
            <person name="Kiyatake I"/>
            <person name="Matsumoto R"/>
            <person name="Murakumo K"/>
            <person name="Nishida K"/>
            <person name="Terakita A"/>
            <person name="Kuratani S"/>
            <person name="Sato K"/>
            <person name="Hyodo S Kuraku.S."/>
        </authorList>
    </citation>
    <scope>NUCLEOTIDE SEQUENCE [LARGE SCALE GENOMIC DNA]</scope>
</reference>
<gene>
    <name evidence="2" type="ORF">chiPu_0018983</name>
</gene>